<dbReference type="Gene3D" id="3.40.50.300">
    <property type="entry name" value="P-loop containing nucleotide triphosphate hydrolases"/>
    <property type="match status" value="1"/>
</dbReference>
<dbReference type="Proteomes" id="UP000472270">
    <property type="component" value="Unassembled WGS sequence"/>
</dbReference>
<dbReference type="InterPro" id="IPR045063">
    <property type="entry name" value="Dynamin_N"/>
</dbReference>
<name>A0A673IKL1_9TELE</name>
<feature type="domain" description="Dynamin N-terminal" evidence="1">
    <location>
        <begin position="25"/>
        <end position="239"/>
    </location>
</feature>
<evidence type="ECO:0000313" key="3">
    <source>
        <dbReference type="Proteomes" id="UP000472270"/>
    </source>
</evidence>
<dbReference type="InterPro" id="IPR053082">
    <property type="entry name" value="Nuclear_GTPase_SLIP-GC"/>
</dbReference>
<sequence length="664" mass="75621">MNAIFIHRDAISKMDNICDNKKITIGVFGKSGQGKSSLLNAILGKRNLLPSSCFGACTSVVTQVQANLKDSNYIAEIELFSKEEWEKELNDLFRVLLDENEDRDEDLETKVEKITALYGADADKKTLEELKKDDKYAEIENVLSGSKKAISNSDVSAFANDVASYIQHSKSSTGHCYWPLVKSVTIKIPDCRELLEHIVLLDLPGTGDCNKIRNDLWKTKLRECSSVWIVSNINRAIDDRDPWGIIQHCIQDLGPGGECKNINFICTRTDDIDPEEYLRSVPELSEDQKSSDKKLKKVCILHRNNCAKKNVKRKFENLEITKSKVSFITDVFTVSSKAYLDTNLHLEPVETEIPNLQGILKRTNRRINRELTSDCVNEANGVLSFIQSVQLHSDKKMGEIQAVVKALQKNLAKALNVLDHQLNSLYKIMDQCLSKGVEKSVELCVGTKNAMIASVTPVDKRGFHKILHTLYKNKGYVWQKNWDAPLDLNLCLAKHMHDNMDDEFSLIFPVDANNKTGMSVQEQIDKFSIFQRCTAYPQSSILYHMENFIRTEETKVKALLKREVVQRKKEIYSSIQRTIQNQMTAGYELAANEKGQGAMENREKKITETIELLKYNMFKDAKMEVLKKFKDLKDLICKTLESTLKRSLEHTQTTITTLMGKREL</sequence>
<dbReference type="InterPro" id="IPR027417">
    <property type="entry name" value="P-loop_NTPase"/>
</dbReference>
<protein>
    <submittedName>
        <fullName evidence="2">Nuclear GTPase SLIP-GC-like</fullName>
    </submittedName>
</protein>
<evidence type="ECO:0000313" key="2">
    <source>
        <dbReference type="Ensembl" id="ENSSRHP00000038159.1"/>
    </source>
</evidence>
<accession>A0A673IKL1</accession>
<dbReference type="GO" id="GO:0003924">
    <property type="term" value="F:GTPase activity"/>
    <property type="evidence" value="ECO:0007669"/>
    <property type="project" value="TreeGrafter"/>
</dbReference>
<dbReference type="Pfam" id="PF00350">
    <property type="entry name" value="Dynamin_N"/>
    <property type="match status" value="1"/>
</dbReference>
<reference evidence="2" key="2">
    <citation type="submission" date="2025-09" db="UniProtKB">
        <authorList>
            <consortium name="Ensembl"/>
        </authorList>
    </citation>
    <scope>IDENTIFICATION</scope>
</reference>
<evidence type="ECO:0000259" key="1">
    <source>
        <dbReference type="Pfam" id="PF00350"/>
    </source>
</evidence>
<dbReference type="PANTHER" id="PTHR47308:SF1">
    <property type="entry name" value="NUCLEAR GTPASE SLIP-GC"/>
    <property type="match status" value="1"/>
</dbReference>
<gene>
    <name evidence="2" type="primary">LOC107719524</name>
</gene>
<dbReference type="AlphaFoldDB" id="A0A673IKL1"/>
<dbReference type="PANTHER" id="PTHR47308">
    <property type="entry name" value="NUCLEAR GTPASE SLIP-GC"/>
    <property type="match status" value="1"/>
</dbReference>
<dbReference type="SUPFAM" id="SSF52540">
    <property type="entry name" value="P-loop containing nucleoside triphosphate hydrolases"/>
    <property type="match status" value="1"/>
</dbReference>
<proteinExistence type="predicted"/>
<organism evidence="2 3">
    <name type="scientific">Sinocyclocheilus rhinocerous</name>
    <dbReference type="NCBI Taxonomy" id="307959"/>
    <lineage>
        <taxon>Eukaryota</taxon>
        <taxon>Metazoa</taxon>
        <taxon>Chordata</taxon>
        <taxon>Craniata</taxon>
        <taxon>Vertebrata</taxon>
        <taxon>Euteleostomi</taxon>
        <taxon>Actinopterygii</taxon>
        <taxon>Neopterygii</taxon>
        <taxon>Teleostei</taxon>
        <taxon>Ostariophysi</taxon>
        <taxon>Cypriniformes</taxon>
        <taxon>Cyprinidae</taxon>
        <taxon>Cyprininae</taxon>
        <taxon>Sinocyclocheilus</taxon>
    </lineage>
</organism>
<reference evidence="2" key="1">
    <citation type="submission" date="2025-08" db="UniProtKB">
        <authorList>
            <consortium name="Ensembl"/>
        </authorList>
    </citation>
    <scope>IDENTIFICATION</scope>
</reference>
<dbReference type="Ensembl" id="ENSSRHT00000039254.1">
    <property type="protein sequence ID" value="ENSSRHP00000038159.1"/>
    <property type="gene ID" value="ENSSRHG00000019498.1"/>
</dbReference>
<keyword evidence="3" id="KW-1185">Reference proteome</keyword>